<keyword evidence="1" id="KW-0472">Membrane</keyword>
<dbReference type="AlphaFoldDB" id="A0A1H5L1U8"/>
<accession>A0A1H5L1U8</accession>
<dbReference type="EMBL" id="FNTX01000002">
    <property type="protein sequence ID" value="SEE70940.1"/>
    <property type="molecule type" value="Genomic_DNA"/>
</dbReference>
<dbReference type="STRING" id="648782.SAMN04488554_2568"/>
<feature type="transmembrane region" description="Helical" evidence="1">
    <location>
        <begin position="51"/>
        <end position="73"/>
    </location>
</feature>
<sequence>MVPLLTPTRRRRLGTVHIALGCLGAVVTVLLPLAGIGAVNAAGNGGPALPVPVAVPLFVVLTGLVAVYTVHLFRKAARWMRAAGTPALAGATTGQVQEISTNRFRTRVRVDVPDRSPSMLLTEDGLDTSSVVGDQLQLEWYLVEARAMGAYRNIRTGRVRAVTGLLP</sequence>
<keyword evidence="3" id="KW-1185">Reference proteome</keyword>
<dbReference type="RefSeq" id="WP_089773507.1">
    <property type="nucleotide sequence ID" value="NZ_FNTX01000002.1"/>
</dbReference>
<name>A0A1H5L1U8_9MICO</name>
<keyword evidence="1" id="KW-0812">Transmembrane</keyword>
<evidence type="ECO:0000313" key="2">
    <source>
        <dbReference type="EMBL" id="SEE70940.1"/>
    </source>
</evidence>
<keyword evidence="1" id="KW-1133">Transmembrane helix</keyword>
<reference evidence="3" key="1">
    <citation type="submission" date="2016-10" db="EMBL/GenBank/DDBJ databases">
        <authorList>
            <person name="Varghese N."/>
            <person name="Submissions S."/>
        </authorList>
    </citation>
    <scope>NUCLEOTIDE SEQUENCE [LARGE SCALE GENOMIC DNA]</scope>
    <source>
        <strain evidence="3">DSM 21368</strain>
    </source>
</reference>
<dbReference type="OrthoDB" id="9987785at2"/>
<proteinExistence type="predicted"/>
<evidence type="ECO:0000256" key="1">
    <source>
        <dbReference type="SAM" id="Phobius"/>
    </source>
</evidence>
<evidence type="ECO:0000313" key="3">
    <source>
        <dbReference type="Proteomes" id="UP000199220"/>
    </source>
</evidence>
<gene>
    <name evidence="2" type="ORF">SAMN04488554_2568</name>
</gene>
<organism evidence="2 3">
    <name type="scientific">Ruania alba</name>
    <dbReference type="NCBI Taxonomy" id="648782"/>
    <lineage>
        <taxon>Bacteria</taxon>
        <taxon>Bacillati</taxon>
        <taxon>Actinomycetota</taxon>
        <taxon>Actinomycetes</taxon>
        <taxon>Micrococcales</taxon>
        <taxon>Ruaniaceae</taxon>
        <taxon>Ruania</taxon>
    </lineage>
</organism>
<dbReference type="Proteomes" id="UP000199220">
    <property type="component" value="Unassembled WGS sequence"/>
</dbReference>
<protein>
    <submittedName>
        <fullName evidence="2">Uncharacterized protein</fullName>
    </submittedName>
</protein>